<comment type="caution">
    <text evidence="1">The sequence shown here is derived from an EMBL/GenBank/DDBJ whole genome shotgun (WGS) entry which is preliminary data.</text>
</comment>
<sequence length="58" mass="6302">MAPNPINGKVDELAHTRFSFVYALKDDQQAILKGGAIWIDGKPYGSRPGSENSSPDLQ</sequence>
<name>A0A430LZ02_9HYPO</name>
<gene>
    <name evidence="1" type="ORF">BHE90_004696</name>
</gene>
<reference evidence="1 2" key="1">
    <citation type="submission" date="2017-06" db="EMBL/GenBank/DDBJ databases">
        <title>Comparative genomic analysis of Ambrosia Fusariam Clade fungi.</title>
        <authorList>
            <person name="Stajich J.E."/>
            <person name="Carrillo J."/>
            <person name="Kijimoto T."/>
            <person name="Eskalen A."/>
            <person name="O'Donnell K."/>
            <person name="Kasson M."/>
        </authorList>
    </citation>
    <scope>NUCLEOTIDE SEQUENCE [LARGE SCALE GENOMIC DNA]</scope>
    <source>
        <strain evidence="1 2">UCR1854</strain>
    </source>
</reference>
<evidence type="ECO:0000313" key="1">
    <source>
        <dbReference type="EMBL" id="RTE80841.1"/>
    </source>
</evidence>
<dbReference type="AlphaFoldDB" id="A0A430LZ02"/>
<protein>
    <submittedName>
        <fullName evidence="1">Uncharacterized protein</fullName>
    </submittedName>
</protein>
<proteinExistence type="predicted"/>
<feature type="non-terminal residue" evidence="1">
    <location>
        <position position="58"/>
    </location>
</feature>
<dbReference type="Proteomes" id="UP000287124">
    <property type="component" value="Unassembled WGS sequence"/>
</dbReference>
<organism evidence="1 2">
    <name type="scientific">Fusarium euwallaceae</name>
    <dbReference type="NCBI Taxonomy" id="1147111"/>
    <lineage>
        <taxon>Eukaryota</taxon>
        <taxon>Fungi</taxon>
        <taxon>Dikarya</taxon>
        <taxon>Ascomycota</taxon>
        <taxon>Pezizomycotina</taxon>
        <taxon>Sordariomycetes</taxon>
        <taxon>Hypocreomycetidae</taxon>
        <taxon>Hypocreales</taxon>
        <taxon>Nectriaceae</taxon>
        <taxon>Fusarium</taxon>
        <taxon>Fusarium solani species complex</taxon>
    </lineage>
</organism>
<evidence type="ECO:0000313" key="2">
    <source>
        <dbReference type="Proteomes" id="UP000287124"/>
    </source>
</evidence>
<dbReference type="EMBL" id="MIKF01000050">
    <property type="protein sequence ID" value="RTE80841.1"/>
    <property type="molecule type" value="Genomic_DNA"/>
</dbReference>
<accession>A0A430LZ02</accession>
<keyword evidence="2" id="KW-1185">Reference proteome</keyword>